<dbReference type="GO" id="GO:0051539">
    <property type="term" value="F:4 iron, 4 sulfur cluster binding"/>
    <property type="evidence" value="ECO:0007669"/>
    <property type="project" value="UniProtKB-KW"/>
</dbReference>
<keyword evidence="6" id="KW-0411">Iron-sulfur</keyword>
<name>A0A382ZJB9_9ZZZZ</name>
<dbReference type="GO" id="GO:0006094">
    <property type="term" value="P:gluconeogenesis"/>
    <property type="evidence" value="ECO:0007669"/>
    <property type="project" value="UniProtKB-KW"/>
</dbReference>
<dbReference type="SUPFAM" id="SSF143548">
    <property type="entry name" value="Serine metabolism enzymes domain"/>
    <property type="match status" value="1"/>
</dbReference>
<evidence type="ECO:0000256" key="5">
    <source>
        <dbReference type="ARBA" id="ARBA00023004"/>
    </source>
</evidence>
<evidence type="ECO:0000256" key="3">
    <source>
        <dbReference type="ARBA" id="ARBA00022485"/>
    </source>
</evidence>
<keyword evidence="4" id="KW-0479">Metal-binding</keyword>
<dbReference type="Pfam" id="PF03315">
    <property type="entry name" value="SDH_beta"/>
    <property type="match status" value="1"/>
</dbReference>
<protein>
    <recommendedName>
        <fullName evidence="8">Serine dehydratase beta chain domain-containing protein</fullName>
    </recommendedName>
</protein>
<dbReference type="PANTHER" id="PTHR30182">
    <property type="entry name" value="L-SERINE DEHYDRATASE"/>
    <property type="match status" value="1"/>
</dbReference>
<feature type="non-terminal residue" evidence="9">
    <location>
        <position position="191"/>
    </location>
</feature>
<dbReference type="AlphaFoldDB" id="A0A382ZJB9"/>
<evidence type="ECO:0000256" key="6">
    <source>
        <dbReference type="ARBA" id="ARBA00023014"/>
    </source>
</evidence>
<evidence type="ECO:0000259" key="8">
    <source>
        <dbReference type="Pfam" id="PF03315"/>
    </source>
</evidence>
<sequence length="191" mass="20705">MMSISAFDLFKVGIGPSSSHTVGPMKAARLFALGLVKLGLISQVARVRVELYGSLGLTGKAHGSPNAILLGLEAETPEGVDVQGIPDHVGHIRQNKTLRLAGEQEIGFDETRDLKLHRRKSLPFHPNGMTFAAFSTKDRVLCEKTYFSVGGGFVVDESSSSDDLVSEDRRELPYPFKTGSELLALCDHHSV</sequence>
<evidence type="ECO:0000256" key="1">
    <source>
        <dbReference type="ARBA" id="ARBA00001966"/>
    </source>
</evidence>
<dbReference type="PANTHER" id="PTHR30182:SF1">
    <property type="entry name" value="L-SERINE DEHYDRATASE 1"/>
    <property type="match status" value="1"/>
</dbReference>
<dbReference type="Gene3D" id="3.30.1330.90">
    <property type="entry name" value="D-3-phosphoglycerate dehydrogenase, domain 3"/>
    <property type="match status" value="1"/>
</dbReference>
<keyword evidence="5" id="KW-0408">Iron</keyword>
<keyword evidence="7" id="KW-0456">Lyase</keyword>
<keyword evidence="2" id="KW-0312">Gluconeogenesis</keyword>
<dbReference type="GO" id="GO:0003941">
    <property type="term" value="F:L-serine ammonia-lyase activity"/>
    <property type="evidence" value="ECO:0007669"/>
    <property type="project" value="InterPro"/>
</dbReference>
<comment type="cofactor">
    <cofactor evidence="1">
        <name>[4Fe-4S] cluster</name>
        <dbReference type="ChEBI" id="CHEBI:49883"/>
    </cofactor>
</comment>
<dbReference type="InterPro" id="IPR005131">
    <property type="entry name" value="Ser_deHydtase_bsu"/>
</dbReference>
<dbReference type="InterPro" id="IPR029009">
    <property type="entry name" value="ASB_dom_sf"/>
</dbReference>
<organism evidence="9">
    <name type="scientific">marine metagenome</name>
    <dbReference type="NCBI Taxonomy" id="408172"/>
    <lineage>
        <taxon>unclassified sequences</taxon>
        <taxon>metagenomes</taxon>
        <taxon>ecological metagenomes</taxon>
    </lineage>
</organism>
<dbReference type="InterPro" id="IPR051318">
    <property type="entry name" value="Fe-S_L-Ser"/>
</dbReference>
<evidence type="ECO:0000256" key="4">
    <source>
        <dbReference type="ARBA" id="ARBA00022723"/>
    </source>
</evidence>
<evidence type="ECO:0000256" key="2">
    <source>
        <dbReference type="ARBA" id="ARBA00022432"/>
    </source>
</evidence>
<dbReference type="EMBL" id="UINC01184245">
    <property type="protein sequence ID" value="SVD95370.1"/>
    <property type="molecule type" value="Genomic_DNA"/>
</dbReference>
<feature type="domain" description="Serine dehydratase beta chain" evidence="8">
    <location>
        <begin position="5"/>
        <end position="158"/>
    </location>
</feature>
<gene>
    <name evidence="9" type="ORF">METZ01_LOCUS448224</name>
</gene>
<reference evidence="9" key="1">
    <citation type="submission" date="2018-05" db="EMBL/GenBank/DDBJ databases">
        <authorList>
            <person name="Lanie J.A."/>
            <person name="Ng W.-L."/>
            <person name="Kazmierczak K.M."/>
            <person name="Andrzejewski T.M."/>
            <person name="Davidsen T.M."/>
            <person name="Wayne K.J."/>
            <person name="Tettelin H."/>
            <person name="Glass J.I."/>
            <person name="Rusch D."/>
            <person name="Podicherti R."/>
            <person name="Tsui H.-C.T."/>
            <person name="Winkler M.E."/>
        </authorList>
    </citation>
    <scope>NUCLEOTIDE SEQUENCE</scope>
</reference>
<accession>A0A382ZJB9</accession>
<dbReference type="GO" id="GO:0046872">
    <property type="term" value="F:metal ion binding"/>
    <property type="evidence" value="ECO:0007669"/>
    <property type="project" value="UniProtKB-KW"/>
</dbReference>
<proteinExistence type="predicted"/>
<evidence type="ECO:0000256" key="7">
    <source>
        <dbReference type="ARBA" id="ARBA00023239"/>
    </source>
</evidence>
<keyword evidence="3" id="KW-0004">4Fe-4S</keyword>
<dbReference type="FunFam" id="3.30.1330.90:FF:000001">
    <property type="entry name" value="L-serine ammonia-lyase 1"/>
    <property type="match status" value="1"/>
</dbReference>
<evidence type="ECO:0000313" key="9">
    <source>
        <dbReference type="EMBL" id="SVD95370.1"/>
    </source>
</evidence>